<dbReference type="Proteomes" id="UP000029004">
    <property type="component" value="Unassembled WGS sequence"/>
</dbReference>
<dbReference type="Pfam" id="PF13240">
    <property type="entry name" value="Zn_Ribbon_1"/>
    <property type="match status" value="1"/>
</dbReference>
<accession>A0A087DWX4</accession>
<keyword evidence="5" id="KW-1185">Reference proteome</keyword>
<keyword evidence="2" id="KW-1133">Transmembrane helix</keyword>
<feature type="region of interest" description="Disordered" evidence="1">
    <location>
        <begin position="160"/>
        <end position="201"/>
    </location>
</feature>
<dbReference type="EMBL" id="JGZP01000005">
    <property type="protein sequence ID" value="KFJ00025.1"/>
    <property type="molecule type" value="Genomic_DNA"/>
</dbReference>
<organism evidence="4 5">
    <name type="scientific">Bifidobacterium stellenboschense</name>
    <dbReference type="NCBI Taxonomy" id="762211"/>
    <lineage>
        <taxon>Bacteria</taxon>
        <taxon>Bacillati</taxon>
        <taxon>Actinomycetota</taxon>
        <taxon>Actinomycetes</taxon>
        <taxon>Bifidobacteriales</taxon>
        <taxon>Bifidobacteriaceae</taxon>
        <taxon>Bifidobacterium</taxon>
    </lineage>
</organism>
<dbReference type="AlphaFoldDB" id="A0A087DWX4"/>
<comment type="caution">
    <text evidence="4">The sequence shown here is derived from an EMBL/GenBank/DDBJ whole genome shotgun (WGS) entry which is preliminary data.</text>
</comment>
<reference evidence="4 5" key="1">
    <citation type="submission" date="2014-03" db="EMBL/GenBank/DDBJ databases">
        <title>Genomics of Bifidobacteria.</title>
        <authorList>
            <person name="Ventura M."/>
            <person name="Milani C."/>
            <person name="Lugli G.A."/>
        </authorList>
    </citation>
    <scope>NUCLEOTIDE SEQUENCE [LARGE SCALE GENOMIC DNA]</scope>
    <source>
        <strain evidence="4 5">DSM 23968</strain>
    </source>
</reference>
<proteinExistence type="predicted"/>
<keyword evidence="2" id="KW-0812">Transmembrane</keyword>
<evidence type="ECO:0000259" key="3">
    <source>
        <dbReference type="Pfam" id="PF13240"/>
    </source>
</evidence>
<feature type="domain" description="Zinc-ribbon" evidence="3">
    <location>
        <begin position="4"/>
        <end position="25"/>
    </location>
</feature>
<dbReference type="STRING" id="762211.BSTEL_1075"/>
<sequence>MGRCAQCGSMIPDGTMFCMRCGAPVAAPGTSGGAVPPVAGSVGAGVPQPGIPQPSVPQPVVPQPAVPQPVRSEWPNPPQPGVSRPAIPQPGMSQSSAPQPPPVPGGAGANATGASGTPDGGGKKPKRRVLVIVIAVVVVLIAAAVGGFLYWKHTQNTAQQASPEQSETQPKKDSGAATPKKKTETKPTKPKVSEVSMTDFRCGSDGTRDKWDWSGGALVSAMVSCADDGYATDGETSSNGSQSGDEGEYSFGLWTPALEKSKVIHVSMLKSGEKEEAAPTVAATYGDDPAVFVIYAVKTKAVGTTPETVHLYAHEVNVEKGTLGKRIDLKTEEDNLIDRDQDYRYAVIGQSDTRVAVQKTWRTTEKFTVNDGESSRDIDHAQIMALTRGKSEATTLQTFQDKGEVVSDSGGYQSIDMTEFEVDGIGVYDTYAVAEQGPKSKTYHLYAIDGDKKLVDVPDTYCGSEYGCGVDRIRRVGDDHWLFDDWMVDATGAATSVASIVGVDEDVDLHLDQFADGTVYVQQNYDQGGNNAKRVFLVDGDLKASEVLDKDRWNRLLLSDGGFQGINYLTGEIYVKTTDEQITVNRKGKAVGSYDELPYAADDDAPDHTHMTWMLFRQSGDNGDVYTVTLGQEPGQSAPDDAEDAG</sequence>
<evidence type="ECO:0000256" key="2">
    <source>
        <dbReference type="SAM" id="Phobius"/>
    </source>
</evidence>
<feature type="region of interest" description="Disordered" evidence="1">
    <location>
        <begin position="45"/>
        <end position="124"/>
    </location>
</feature>
<keyword evidence="2" id="KW-0472">Membrane</keyword>
<evidence type="ECO:0000313" key="4">
    <source>
        <dbReference type="EMBL" id="KFJ00025.1"/>
    </source>
</evidence>
<gene>
    <name evidence="4" type="ORF">BSTEL_1075</name>
</gene>
<evidence type="ECO:0000256" key="1">
    <source>
        <dbReference type="SAM" id="MobiDB-lite"/>
    </source>
</evidence>
<evidence type="ECO:0000313" key="5">
    <source>
        <dbReference type="Proteomes" id="UP000029004"/>
    </source>
</evidence>
<name>A0A087DWX4_9BIFI</name>
<feature type="transmembrane region" description="Helical" evidence="2">
    <location>
        <begin position="129"/>
        <end position="151"/>
    </location>
</feature>
<dbReference type="InterPro" id="IPR026870">
    <property type="entry name" value="Zinc_ribbon_dom"/>
</dbReference>
<feature type="compositionally biased region" description="Pro residues" evidence="1">
    <location>
        <begin position="49"/>
        <end position="67"/>
    </location>
</feature>
<protein>
    <recommendedName>
        <fullName evidence="3">Zinc-ribbon domain-containing protein</fullName>
    </recommendedName>
</protein>
<dbReference type="eggNOG" id="ENOG502ZX5Y">
    <property type="taxonomic scope" value="Bacteria"/>
</dbReference>